<keyword evidence="5 6" id="KW-0067">ATP-binding</keyword>
<comment type="similarity">
    <text evidence="6">Belongs to the ribose 1,5-bisphosphokinase family.</text>
</comment>
<comment type="catalytic activity">
    <reaction evidence="1 6">
        <text>alpha-D-ribose 1,5-bisphosphate + ATP = 5-phospho-alpha-D-ribose 1-diphosphate + ADP</text>
        <dbReference type="Rhea" id="RHEA:20109"/>
        <dbReference type="ChEBI" id="CHEBI:30616"/>
        <dbReference type="ChEBI" id="CHEBI:58017"/>
        <dbReference type="ChEBI" id="CHEBI:68688"/>
        <dbReference type="ChEBI" id="CHEBI:456216"/>
        <dbReference type="EC" id="2.7.4.23"/>
    </reaction>
</comment>
<dbReference type="KEGG" id="tom:BWR18_00245"/>
<keyword evidence="4 6" id="KW-0547">Nucleotide-binding</keyword>
<evidence type="ECO:0000256" key="6">
    <source>
        <dbReference type="HAMAP-Rule" id="MF_00836"/>
    </source>
</evidence>
<keyword evidence="8" id="KW-0418">Kinase</keyword>
<evidence type="ECO:0000256" key="4">
    <source>
        <dbReference type="ARBA" id="ARBA00022741"/>
    </source>
</evidence>
<reference evidence="8 9" key="1">
    <citation type="submission" date="2017-01" db="EMBL/GenBank/DDBJ databases">
        <title>Complete genome of Tateyamaria omphalii DOK1-4 isolated from seawater in Dokdo.</title>
        <authorList>
            <person name="Kim J.H."/>
            <person name="Chi W.-J."/>
        </authorList>
    </citation>
    <scope>NUCLEOTIDE SEQUENCE [LARGE SCALE GENOMIC DNA]</scope>
    <source>
        <strain evidence="8 9">DOK1-4</strain>
    </source>
</reference>
<evidence type="ECO:0000256" key="5">
    <source>
        <dbReference type="ARBA" id="ARBA00022840"/>
    </source>
</evidence>
<organism evidence="8 9">
    <name type="scientific">Tateyamaria omphalii</name>
    <dbReference type="NCBI Taxonomy" id="299262"/>
    <lineage>
        <taxon>Bacteria</taxon>
        <taxon>Pseudomonadati</taxon>
        <taxon>Pseudomonadota</taxon>
        <taxon>Alphaproteobacteria</taxon>
        <taxon>Rhodobacterales</taxon>
        <taxon>Roseobacteraceae</taxon>
        <taxon>Tateyamaria</taxon>
    </lineage>
</organism>
<evidence type="ECO:0000256" key="2">
    <source>
        <dbReference type="ARBA" id="ARBA00005069"/>
    </source>
</evidence>
<gene>
    <name evidence="6" type="primary">phnN</name>
    <name evidence="8" type="ORF">BWR18_00245</name>
</gene>
<evidence type="ECO:0000259" key="7">
    <source>
        <dbReference type="SMART" id="SM00072"/>
    </source>
</evidence>
<evidence type="ECO:0000313" key="9">
    <source>
        <dbReference type="Proteomes" id="UP000186336"/>
    </source>
</evidence>
<accession>A0A1P8MQN4</accession>
<dbReference type="AlphaFoldDB" id="A0A1P8MQN4"/>
<sequence length="180" mass="18717">MTGRLIAVVGPSGVGKDTVMEAMAQAEPRVGLVRRVITRPTTAGGEVFDGVTVPVFQGMERQGAFALSWAAHGLHYGIPEDVDVALGAGRDMLANLSRGVLIKARARFPGLRVIALTADPETLAHRLGARGRETDADIAKRLSRAGTGLPAGIEATVIDNSGALEATVRAALAALYPVRA</sequence>
<dbReference type="HAMAP" id="MF_00836">
    <property type="entry name" value="PhnN"/>
    <property type="match status" value="1"/>
</dbReference>
<dbReference type="GO" id="GO:0006015">
    <property type="term" value="P:5-phosphoribose 1-diphosphate biosynthetic process"/>
    <property type="evidence" value="ECO:0007669"/>
    <property type="project" value="UniProtKB-UniRule"/>
</dbReference>
<dbReference type="SMART" id="SM00072">
    <property type="entry name" value="GuKc"/>
    <property type="match status" value="1"/>
</dbReference>
<dbReference type="RefSeq" id="WP_076626117.1">
    <property type="nucleotide sequence ID" value="NZ_CP019312.1"/>
</dbReference>
<dbReference type="OrthoDB" id="341217at2"/>
<comment type="pathway">
    <text evidence="2 6">Metabolic intermediate biosynthesis; 5-phospho-alpha-D-ribose 1-diphosphate biosynthesis; 5-phospho-alpha-D-ribose 1-diphosphate from D-ribose 5-phosphate (route II): step 3/3.</text>
</comment>
<comment type="function">
    <text evidence="6">Catalyzes the phosphorylation of ribose 1,5-bisphosphate to 5-phospho-D-ribosyl alpha-1-diphosphate (PRPP).</text>
</comment>
<dbReference type="GO" id="GO:0033863">
    <property type="term" value="F:ribose 1,5-bisphosphate phosphokinase activity"/>
    <property type="evidence" value="ECO:0007669"/>
    <property type="project" value="UniProtKB-UniRule"/>
</dbReference>
<name>A0A1P8MQN4_9RHOB</name>
<feature type="binding site" evidence="6">
    <location>
        <begin position="10"/>
        <end position="17"/>
    </location>
    <ligand>
        <name>ATP</name>
        <dbReference type="ChEBI" id="CHEBI:30616"/>
    </ligand>
</feature>
<dbReference type="InterPro" id="IPR012699">
    <property type="entry name" value="PhnN"/>
</dbReference>
<evidence type="ECO:0000256" key="3">
    <source>
        <dbReference type="ARBA" id="ARBA00022679"/>
    </source>
</evidence>
<dbReference type="InterPro" id="IPR027417">
    <property type="entry name" value="P-loop_NTPase"/>
</dbReference>
<dbReference type="InterPro" id="IPR008145">
    <property type="entry name" value="GK/Ca_channel_bsu"/>
</dbReference>
<keyword evidence="3 6" id="KW-0808">Transferase</keyword>
<proteinExistence type="inferred from homology"/>
<dbReference type="GO" id="GO:0019634">
    <property type="term" value="P:organic phosphonate metabolic process"/>
    <property type="evidence" value="ECO:0007669"/>
    <property type="project" value="UniProtKB-UniRule"/>
</dbReference>
<dbReference type="EC" id="2.7.4.23" evidence="6"/>
<dbReference type="SUPFAM" id="SSF52540">
    <property type="entry name" value="P-loop containing nucleoside triphosphate hydrolases"/>
    <property type="match status" value="1"/>
</dbReference>
<protein>
    <recommendedName>
        <fullName evidence="6">Ribose 1,5-bisphosphate phosphokinase PhnN</fullName>
        <ecNumber evidence="6">2.7.4.23</ecNumber>
    </recommendedName>
    <alternativeName>
        <fullName evidence="6">Ribose 1,5-bisphosphokinase</fullName>
    </alternativeName>
</protein>
<dbReference type="EMBL" id="CP019312">
    <property type="protein sequence ID" value="APX10303.1"/>
    <property type="molecule type" value="Genomic_DNA"/>
</dbReference>
<keyword evidence="9" id="KW-1185">Reference proteome</keyword>
<dbReference type="NCBIfam" id="TIGR02322">
    <property type="entry name" value="phosphon_PhnN"/>
    <property type="match status" value="1"/>
</dbReference>
<dbReference type="GO" id="GO:0005524">
    <property type="term" value="F:ATP binding"/>
    <property type="evidence" value="ECO:0007669"/>
    <property type="project" value="UniProtKB-KW"/>
</dbReference>
<dbReference type="UniPathway" id="UPA00087">
    <property type="reaction ID" value="UER00175"/>
</dbReference>
<dbReference type="Proteomes" id="UP000186336">
    <property type="component" value="Chromosome"/>
</dbReference>
<feature type="domain" description="Guanylate kinase/L-type calcium channel beta subunit" evidence="7">
    <location>
        <begin position="2"/>
        <end position="172"/>
    </location>
</feature>
<evidence type="ECO:0000313" key="8">
    <source>
        <dbReference type="EMBL" id="APX10303.1"/>
    </source>
</evidence>
<dbReference type="Gene3D" id="3.40.50.300">
    <property type="entry name" value="P-loop containing nucleotide triphosphate hydrolases"/>
    <property type="match status" value="1"/>
</dbReference>
<dbReference type="STRING" id="299262.BWR18_00245"/>
<evidence type="ECO:0000256" key="1">
    <source>
        <dbReference type="ARBA" id="ARBA00000373"/>
    </source>
</evidence>